<dbReference type="Proteomes" id="UP000688137">
    <property type="component" value="Unassembled WGS sequence"/>
</dbReference>
<name>A0A8S1NBM2_PARPR</name>
<dbReference type="EMBL" id="CAJJDM010000089">
    <property type="protein sequence ID" value="CAD8090407.1"/>
    <property type="molecule type" value="Genomic_DNA"/>
</dbReference>
<proteinExistence type="predicted"/>
<sequence>MSQQNQDILNNLQNHSANLKNILIQVLHQINYVNTMKLLSITTRLSQLILNLIKHESIRLGFRYQLIFVCVVTKFQKYEGAMECYQKAILINPKDDSAWSKKELHQNSITNILIHILKKQKEL</sequence>
<organism evidence="1 2">
    <name type="scientific">Paramecium primaurelia</name>
    <dbReference type="NCBI Taxonomy" id="5886"/>
    <lineage>
        <taxon>Eukaryota</taxon>
        <taxon>Sar</taxon>
        <taxon>Alveolata</taxon>
        <taxon>Ciliophora</taxon>
        <taxon>Intramacronucleata</taxon>
        <taxon>Oligohymenophorea</taxon>
        <taxon>Peniculida</taxon>
        <taxon>Parameciidae</taxon>
        <taxon>Paramecium</taxon>
    </lineage>
</organism>
<comment type="caution">
    <text evidence="1">The sequence shown here is derived from an EMBL/GenBank/DDBJ whole genome shotgun (WGS) entry which is preliminary data.</text>
</comment>
<accession>A0A8S1NBM2</accession>
<evidence type="ECO:0008006" key="3">
    <source>
        <dbReference type="Google" id="ProtNLM"/>
    </source>
</evidence>
<gene>
    <name evidence="1" type="ORF">PPRIM_AZ9-3.1.T0860017</name>
</gene>
<evidence type="ECO:0000313" key="2">
    <source>
        <dbReference type="Proteomes" id="UP000688137"/>
    </source>
</evidence>
<reference evidence="1" key="1">
    <citation type="submission" date="2021-01" db="EMBL/GenBank/DDBJ databases">
        <authorList>
            <consortium name="Genoscope - CEA"/>
            <person name="William W."/>
        </authorList>
    </citation>
    <scope>NUCLEOTIDE SEQUENCE</scope>
</reference>
<keyword evidence="2" id="KW-1185">Reference proteome</keyword>
<evidence type="ECO:0000313" key="1">
    <source>
        <dbReference type="EMBL" id="CAD8090407.1"/>
    </source>
</evidence>
<protein>
    <recommendedName>
        <fullName evidence="3">Tetratricopeptide repeat protein</fullName>
    </recommendedName>
</protein>
<dbReference type="AlphaFoldDB" id="A0A8S1NBM2"/>